<sequence length="651" mass="70845">MCTYPQNCYYIIVSSQMAPLGIERLVKSTFGHEAACVPGGTSNMDDTLEPFLNMPNGTAKPRRKPPTRKKPNKSSTGETAEAGSYYGRGASPSEAAGGILEPPARPTRSSSRNKTREALTNVESPTLEAIDRVESAEVERELTVEDSDNGIQGATAGTQVVKEATTQAQKAVHWEDSFADNSENEVPQLPSANGGYKARLPTVSSSEYVATKRKAAPKDLHLEDSEDSASEYEGIPRSAGDVSGGFADENSNSGDGLDEDSDDIVPLVKKKQSIGSSKRGSSVIATSKAAGGNNSGFDIDFGIECAGRPGIVVFTCKSKTTFEEFETLVRKQLDELLEPLYLTYQTGWDEGPRQAKIALDDESSWERMVTAVSTRLKGRAQNKKTYQIRLFSPLNERQVEPAGKKKKIVTKDPKEGGMMKSALARIMEMHKCCHGRKDHQCFMITEDDNAPAELVGKCLWIPNDVQATWGAKADAGLYGVAELPLEYRKQLITAEMERRAKSGEPMQKFMPKPRGMNGSTQIQVPGTIMPHYQQSFYTPNPYGPYAPIVIHPGALDSPTKRALGISGHGLATPKPDLGDTPLEEWLNELDAKAGTNDGTYVSLWPALSREQYAVVLDVHAAPEATLAHDAKCSPVLARRLKAKARTFLRET</sequence>
<evidence type="ECO:0000256" key="1">
    <source>
        <dbReference type="SAM" id="MobiDB-lite"/>
    </source>
</evidence>
<name>A0A0C2W6T9_SERVB</name>
<evidence type="ECO:0000313" key="4">
    <source>
        <dbReference type="Proteomes" id="UP000054097"/>
    </source>
</evidence>
<dbReference type="EMBL" id="KN824363">
    <property type="protein sequence ID" value="KIM22128.1"/>
    <property type="molecule type" value="Genomic_DNA"/>
</dbReference>
<feature type="compositionally biased region" description="Basic residues" evidence="1">
    <location>
        <begin position="60"/>
        <end position="72"/>
    </location>
</feature>
<gene>
    <name evidence="3" type="ORF">M408DRAFT_293616</name>
    <name evidence="2" type="ORF">M408DRAFT_299025</name>
</gene>
<evidence type="ECO:0000313" key="3">
    <source>
        <dbReference type="EMBL" id="KIM22128.1"/>
    </source>
</evidence>
<reference evidence="3 4" key="1">
    <citation type="submission" date="2014-04" db="EMBL/GenBank/DDBJ databases">
        <authorList>
            <consortium name="DOE Joint Genome Institute"/>
            <person name="Kuo A."/>
            <person name="Zuccaro A."/>
            <person name="Kohler A."/>
            <person name="Nagy L.G."/>
            <person name="Floudas D."/>
            <person name="Copeland A."/>
            <person name="Barry K.W."/>
            <person name="Cichocki N."/>
            <person name="Veneault-Fourrey C."/>
            <person name="LaButti K."/>
            <person name="Lindquist E.A."/>
            <person name="Lipzen A."/>
            <person name="Lundell T."/>
            <person name="Morin E."/>
            <person name="Murat C."/>
            <person name="Sun H."/>
            <person name="Tunlid A."/>
            <person name="Henrissat B."/>
            <person name="Grigoriev I.V."/>
            <person name="Hibbett D.S."/>
            <person name="Martin F."/>
            <person name="Nordberg H.P."/>
            <person name="Cantor M.N."/>
            <person name="Hua S.X."/>
        </authorList>
    </citation>
    <scope>NUCLEOTIDE SEQUENCE [LARGE SCALE GENOMIC DNA]</scope>
    <source>
        <strain evidence="3 4">MAFF 305830</strain>
    </source>
</reference>
<dbReference type="EMBL" id="KN824368">
    <property type="protein sequence ID" value="KIM21902.1"/>
    <property type="molecule type" value="Genomic_DNA"/>
</dbReference>
<keyword evidence="4" id="KW-1185">Reference proteome</keyword>
<evidence type="ECO:0000313" key="2">
    <source>
        <dbReference type="EMBL" id="KIM21902.1"/>
    </source>
</evidence>
<dbReference type="HOGENOM" id="CLU_421012_0_0_1"/>
<organism evidence="3 4">
    <name type="scientific">Serendipita vermifera MAFF 305830</name>
    <dbReference type="NCBI Taxonomy" id="933852"/>
    <lineage>
        <taxon>Eukaryota</taxon>
        <taxon>Fungi</taxon>
        <taxon>Dikarya</taxon>
        <taxon>Basidiomycota</taxon>
        <taxon>Agaricomycotina</taxon>
        <taxon>Agaricomycetes</taxon>
        <taxon>Sebacinales</taxon>
        <taxon>Serendipitaceae</taxon>
        <taxon>Serendipita</taxon>
    </lineage>
</organism>
<dbReference type="AlphaFoldDB" id="A0A0C2W6T9"/>
<feature type="compositionally biased region" description="Basic and acidic residues" evidence="1">
    <location>
        <begin position="129"/>
        <end position="143"/>
    </location>
</feature>
<reference evidence="4" key="2">
    <citation type="submission" date="2015-01" db="EMBL/GenBank/DDBJ databases">
        <title>Evolutionary Origins and Diversification of the Mycorrhizal Mutualists.</title>
        <authorList>
            <consortium name="DOE Joint Genome Institute"/>
            <consortium name="Mycorrhizal Genomics Consortium"/>
            <person name="Kohler A."/>
            <person name="Kuo A."/>
            <person name="Nagy L.G."/>
            <person name="Floudas D."/>
            <person name="Copeland A."/>
            <person name="Barry K.W."/>
            <person name="Cichocki N."/>
            <person name="Veneault-Fourrey C."/>
            <person name="LaButti K."/>
            <person name="Lindquist E.A."/>
            <person name="Lipzen A."/>
            <person name="Lundell T."/>
            <person name="Morin E."/>
            <person name="Murat C."/>
            <person name="Riley R."/>
            <person name="Ohm R."/>
            <person name="Sun H."/>
            <person name="Tunlid A."/>
            <person name="Henrissat B."/>
            <person name="Grigoriev I.V."/>
            <person name="Hibbett D.S."/>
            <person name="Martin F."/>
        </authorList>
    </citation>
    <scope>NUCLEOTIDE SEQUENCE [LARGE SCALE GENOMIC DNA]</scope>
    <source>
        <strain evidence="2 4">MAFF 305830</strain>
    </source>
</reference>
<protein>
    <submittedName>
        <fullName evidence="3">Uncharacterized protein</fullName>
    </submittedName>
</protein>
<accession>A0A0C2W6T9</accession>
<feature type="region of interest" description="Disordered" evidence="1">
    <location>
        <begin position="211"/>
        <end position="262"/>
    </location>
</feature>
<dbReference type="Proteomes" id="UP000054097">
    <property type="component" value="Unassembled WGS sequence"/>
</dbReference>
<proteinExistence type="predicted"/>
<feature type="region of interest" description="Disordered" evidence="1">
    <location>
        <begin position="39"/>
        <end position="153"/>
    </location>
</feature>
<reference evidence="3" key="3">
    <citation type="submission" date="2015-02" db="EMBL/GenBank/DDBJ databases">
        <title>Evolutionary Origins and Diversification of the Mycorrhizal Mutualists.</title>
        <authorList>
            <consortium name="DOE Joint Genome Institute"/>
            <consortium name="Mycorrhizal Genomics Consortium"/>
            <person name="Kohler A."/>
            <person name="Kuo A."/>
            <person name="Nagy L.G."/>
            <person name="Floudas D."/>
            <person name="Copeland A."/>
            <person name="Barry K.W."/>
            <person name="Cichocki N."/>
            <person name="Veneault-Fourrey C."/>
            <person name="LaButti K."/>
            <person name="Lindquist E.A."/>
            <person name="Lipzen A."/>
            <person name="Lundell T."/>
            <person name="Morin E."/>
            <person name="Murat C."/>
            <person name="Riley R."/>
            <person name="Ohm R."/>
            <person name="Sun H."/>
            <person name="Tunlid A."/>
            <person name="Henrissat B."/>
            <person name="Grigoriev I.V."/>
            <person name="Hibbett D.S."/>
            <person name="Martin F."/>
        </authorList>
    </citation>
    <scope>NUCLEOTIDE SEQUENCE</scope>
    <source>
        <strain evidence="3 4">MAFF 305830</strain>
    </source>
</reference>